<protein>
    <submittedName>
        <fullName evidence="1">Uncharacterized protein</fullName>
    </submittedName>
</protein>
<name>A0A916X1S6_9ACTN</name>
<proteinExistence type="predicted"/>
<sequence length="83" mass="8611">MVAGISDAGVRRVVVTLLGAAGSIHLSTYASGLDTEKAGATVAVSYNEVLDAVLTEVGEDPLVHIHARHQTSALTVLITERKS</sequence>
<evidence type="ECO:0000313" key="2">
    <source>
        <dbReference type="Proteomes" id="UP000621454"/>
    </source>
</evidence>
<dbReference type="AlphaFoldDB" id="A0A916X1S6"/>
<comment type="caution">
    <text evidence="1">The sequence shown here is derived from an EMBL/GenBank/DDBJ whole genome shotgun (WGS) entry which is preliminary data.</text>
</comment>
<organism evidence="1 2">
    <name type="scientific">Gordonia jinhuaensis</name>
    <dbReference type="NCBI Taxonomy" id="1517702"/>
    <lineage>
        <taxon>Bacteria</taxon>
        <taxon>Bacillati</taxon>
        <taxon>Actinomycetota</taxon>
        <taxon>Actinomycetes</taxon>
        <taxon>Mycobacteriales</taxon>
        <taxon>Gordoniaceae</taxon>
        <taxon>Gordonia</taxon>
    </lineage>
</organism>
<keyword evidence="2" id="KW-1185">Reference proteome</keyword>
<gene>
    <name evidence="1" type="ORF">GCM10011489_38750</name>
</gene>
<dbReference type="Proteomes" id="UP000621454">
    <property type="component" value="Unassembled WGS sequence"/>
</dbReference>
<dbReference type="EMBL" id="BMGC01000063">
    <property type="protein sequence ID" value="GGB47813.1"/>
    <property type="molecule type" value="Genomic_DNA"/>
</dbReference>
<reference evidence="1" key="1">
    <citation type="journal article" date="2014" name="Int. J. Syst. Evol. Microbiol.">
        <title>Complete genome sequence of Corynebacterium casei LMG S-19264T (=DSM 44701T), isolated from a smear-ripened cheese.</title>
        <authorList>
            <consortium name="US DOE Joint Genome Institute (JGI-PGF)"/>
            <person name="Walter F."/>
            <person name="Albersmeier A."/>
            <person name="Kalinowski J."/>
            <person name="Ruckert C."/>
        </authorList>
    </citation>
    <scope>NUCLEOTIDE SEQUENCE</scope>
    <source>
        <strain evidence="1">CGMCC 1.12827</strain>
    </source>
</reference>
<accession>A0A916X1S6</accession>
<evidence type="ECO:0000313" key="1">
    <source>
        <dbReference type="EMBL" id="GGB47813.1"/>
    </source>
</evidence>
<reference evidence="1" key="2">
    <citation type="submission" date="2020-09" db="EMBL/GenBank/DDBJ databases">
        <authorList>
            <person name="Sun Q."/>
            <person name="Zhou Y."/>
        </authorList>
    </citation>
    <scope>NUCLEOTIDE SEQUENCE</scope>
    <source>
        <strain evidence="1">CGMCC 1.12827</strain>
    </source>
</reference>